<evidence type="ECO:0000313" key="13">
    <source>
        <dbReference type="EMBL" id="PAA82556.1"/>
    </source>
</evidence>
<keyword evidence="6" id="KW-0999">Mitochondrion inner membrane</keyword>
<evidence type="ECO:0000256" key="11">
    <source>
        <dbReference type="ARBA" id="ARBA00032927"/>
    </source>
</evidence>
<dbReference type="OrthoDB" id="425749at2759"/>
<dbReference type="GO" id="GO:0005743">
    <property type="term" value="C:mitochondrial inner membrane"/>
    <property type="evidence" value="ECO:0007669"/>
    <property type="project" value="UniProtKB-SubCell"/>
</dbReference>
<evidence type="ECO:0000256" key="10">
    <source>
        <dbReference type="ARBA" id="ARBA00031021"/>
    </source>
</evidence>
<evidence type="ECO:0000256" key="2">
    <source>
        <dbReference type="ARBA" id="ARBA00008554"/>
    </source>
</evidence>
<dbReference type="GO" id="GO:0006122">
    <property type="term" value="P:mitochondrial electron transport, ubiquinol to cytochrome c"/>
    <property type="evidence" value="ECO:0007669"/>
    <property type="project" value="InterPro"/>
</dbReference>
<name>A0A267G9A2_9PLAT</name>
<dbReference type="Pfam" id="PF02271">
    <property type="entry name" value="UCR_14kD"/>
    <property type="match status" value="1"/>
</dbReference>
<dbReference type="PANTHER" id="PTHR12022:SF0">
    <property type="entry name" value="CYTOCHROME B-C1 COMPLEX SUBUNIT 7"/>
    <property type="match status" value="1"/>
</dbReference>
<keyword evidence="4" id="KW-0813">Transport</keyword>
<evidence type="ECO:0000256" key="12">
    <source>
        <dbReference type="ARBA" id="ARBA00038521"/>
    </source>
</evidence>
<comment type="similarity">
    <text evidence="2">Belongs to the UQCRB/QCR7 family.</text>
</comment>
<comment type="subcellular location">
    <subcellularLocation>
        <location evidence="1">Mitochondrion inner membrane</location>
        <topology evidence="1">Peripheral membrane protein</topology>
        <orientation evidence="1">Matrix side</orientation>
    </subcellularLocation>
</comment>
<dbReference type="SUPFAM" id="SSF81524">
    <property type="entry name" value="14 kDa protein of cytochrome bc1 complex (Ubiquinol-cytochrome c reductase)"/>
    <property type="match status" value="1"/>
</dbReference>
<dbReference type="Gene3D" id="1.10.1090.10">
    <property type="entry name" value="Cytochrome b-c1 complex subunit 7"/>
    <property type="match status" value="1"/>
</dbReference>
<dbReference type="AlphaFoldDB" id="A0A267G9A2"/>
<dbReference type="InterPro" id="IPR036544">
    <property type="entry name" value="QCR7_sf"/>
</dbReference>
<keyword evidence="5" id="KW-0679">Respiratory chain</keyword>
<evidence type="ECO:0000256" key="9">
    <source>
        <dbReference type="ARBA" id="ARBA00023136"/>
    </source>
</evidence>
<keyword evidence="8" id="KW-0496">Mitochondrion</keyword>
<dbReference type="PANTHER" id="PTHR12022">
    <property type="entry name" value="UBIQUINOL-CYTOCHROME C REDUCTASE COMPLEX 14 KD PROTEIN"/>
    <property type="match status" value="1"/>
</dbReference>
<protein>
    <recommendedName>
        <fullName evidence="3">Cytochrome b-c1 complex subunit 7</fullName>
    </recommendedName>
    <alternativeName>
        <fullName evidence="10">Complex III subunit VII</fullName>
    </alternativeName>
    <alternativeName>
        <fullName evidence="11">Ubiquinol-cytochrome c reductase complex 14 kDa protein</fullName>
    </alternativeName>
</protein>
<evidence type="ECO:0000256" key="7">
    <source>
        <dbReference type="ARBA" id="ARBA00022982"/>
    </source>
</evidence>
<keyword evidence="9" id="KW-0472">Membrane</keyword>
<sequence length="137" mass="16180">MASKTAKSVAKYVGSYARAMVQRHEELMQRRLQDESVKTRADKLMMTSAQHRKVGLVDDDQLYDTYRDHVHEAIQRLPREEQEGRVFRHVQAAYLSARHEILPKEEQITEANNRPYAILYVNDALDEMHAKLYWEHQ</sequence>
<evidence type="ECO:0000256" key="8">
    <source>
        <dbReference type="ARBA" id="ARBA00023128"/>
    </source>
</evidence>
<keyword evidence="7" id="KW-0249">Electron transport</keyword>
<comment type="caution">
    <text evidence="13">The sequence shown here is derived from an EMBL/GenBank/DDBJ whole genome shotgun (WGS) entry which is preliminary data.</text>
</comment>
<evidence type="ECO:0000256" key="1">
    <source>
        <dbReference type="ARBA" id="ARBA00004443"/>
    </source>
</evidence>
<comment type="subunit">
    <text evidence="12">Component of the ubiquinol-cytochrome c oxidoreductase (cytochrome b-c1 complex, complex III, CIII), a multisubunit enzyme composed of 3 respiratory subunits cytochrome b, cytochrome c1 and Rieske protein, 2 core protein subunits, and additional low-molecular weight protein subunits. The complex exists as an obligatory dimer and forms supercomplexes (SCs) in the inner mitochondrial membrane with cytochrome c oxidase (complex IV, CIV).</text>
</comment>
<evidence type="ECO:0000256" key="5">
    <source>
        <dbReference type="ARBA" id="ARBA00022660"/>
    </source>
</evidence>
<reference evidence="13 14" key="1">
    <citation type="submission" date="2017-06" db="EMBL/GenBank/DDBJ databases">
        <title>A platform for efficient transgenesis in Macrostomum lignano, a flatworm model organism for stem cell research.</title>
        <authorList>
            <person name="Berezikov E."/>
        </authorList>
    </citation>
    <scope>NUCLEOTIDE SEQUENCE [LARGE SCALE GENOMIC DNA]</scope>
    <source>
        <strain evidence="13">DV1</strain>
        <tissue evidence="13">Whole organism</tissue>
    </source>
</reference>
<keyword evidence="14" id="KW-1185">Reference proteome</keyword>
<dbReference type="EMBL" id="NIVC01000463">
    <property type="protein sequence ID" value="PAA82556.1"/>
    <property type="molecule type" value="Genomic_DNA"/>
</dbReference>
<proteinExistence type="inferred from homology"/>
<organism evidence="13 14">
    <name type="scientific">Macrostomum lignano</name>
    <dbReference type="NCBI Taxonomy" id="282301"/>
    <lineage>
        <taxon>Eukaryota</taxon>
        <taxon>Metazoa</taxon>
        <taxon>Spiralia</taxon>
        <taxon>Lophotrochozoa</taxon>
        <taxon>Platyhelminthes</taxon>
        <taxon>Rhabditophora</taxon>
        <taxon>Macrostomorpha</taxon>
        <taxon>Macrostomida</taxon>
        <taxon>Macrostomidae</taxon>
        <taxon>Macrostomum</taxon>
    </lineage>
</organism>
<evidence type="ECO:0000256" key="4">
    <source>
        <dbReference type="ARBA" id="ARBA00022448"/>
    </source>
</evidence>
<dbReference type="Proteomes" id="UP000215902">
    <property type="component" value="Unassembled WGS sequence"/>
</dbReference>
<evidence type="ECO:0000256" key="6">
    <source>
        <dbReference type="ARBA" id="ARBA00022792"/>
    </source>
</evidence>
<dbReference type="GO" id="GO:0045275">
    <property type="term" value="C:respiratory chain complex III"/>
    <property type="evidence" value="ECO:0007669"/>
    <property type="project" value="InterPro"/>
</dbReference>
<evidence type="ECO:0000313" key="14">
    <source>
        <dbReference type="Proteomes" id="UP000215902"/>
    </source>
</evidence>
<dbReference type="InterPro" id="IPR003197">
    <property type="entry name" value="QCR7"/>
</dbReference>
<gene>
    <name evidence="13" type="ORF">BOX15_Mlig007014g3</name>
</gene>
<accession>A0A267G9A2</accession>
<evidence type="ECO:0000256" key="3">
    <source>
        <dbReference type="ARBA" id="ARBA00016323"/>
    </source>
</evidence>